<reference evidence="1 2" key="1">
    <citation type="submission" date="2020-07" db="EMBL/GenBank/DDBJ databases">
        <title>Sequencing the genomes of 1000 actinobacteria strains.</title>
        <authorList>
            <person name="Klenk H.-P."/>
        </authorList>
    </citation>
    <scope>NUCLEOTIDE SEQUENCE [LARGE SCALE GENOMIC DNA]</scope>
    <source>
        <strain evidence="1 2">DSM 24723</strain>
    </source>
</reference>
<evidence type="ECO:0008006" key="3">
    <source>
        <dbReference type="Google" id="ProtNLM"/>
    </source>
</evidence>
<comment type="caution">
    <text evidence="1">The sequence shown here is derived from an EMBL/GenBank/DDBJ whole genome shotgun (WGS) entry which is preliminary data.</text>
</comment>
<evidence type="ECO:0000313" key="1">
    <source>
        <dbReference type="EMBL" id="NYG35674.1"/>
    </source>
</evidence>
<dbReference type="AlphaFoldDB" id="A0A852X645"/>
<dbReference type="InterPro" id="IPR011335">
    <property type="entry name" value="Restrct_endonuc-II-like"/>
</dbReference>
<dbReference type="Proteomes" id="UP000592181">
    <property type="component" value="Unassembled WGS sequence"/>
</dbReference>
<dbReference type="EMBL" id="JACBZX010000001">
    <property type="protein sequence ID" value="NYG35674.1"/>
    <property type="molecule type" value="Genomic_DNA"/>
</dbReference>
<keyword evidence="2" id="KW-1185">Reference proteome</keyword>
<organism evidence="1 2">
    <name type="scientific">Janibacter alkaliphilus</name>
    <dbReference type="NCBI Taxonomy" id="1069963"/>
    <lineage>
        <taxon>Bacteria</taxon>
        <taxon>Bacillati</taxon>
        <taxon>Actinomycetota</taxon>
        <taxon>Actinomycetes</taxon>
        <taxon>Micrococcales</taxon>
        <taxon>Intrasporangiaceae</taxon>
        <taxon>Janibacter</taxon>
    </lineage>
</organism>
<dbReference type="SUPFAM" id="SSF52980">
    <property type="entry name" value="Restriction endonuclease-like"/>
    <property type="match status" value="1"/>
</dbReference>
<sequence length="309" mass="33214">MTTTLHVDLTNVGDLPVFSREQARGWGISDRDLAALCRRGSFRRLARGWYSSRMDATPEELHVLRTVANIRLHAGRSVAVRHSAVLLHGLPLAKADLDIVELARAGQGHGRIRAGVRESLLEGRPTTQVELPDLGAGASLVTVPHAIVGTAQTNNPSAALVAGDHALRLGLCTPAEIHEALADAAGQTGVGQARLALAHLDGRHESPGETLTAVILRTLGWDVDPQVEVVAAGRLYRLDFALRAYRVAIEFDGQVKYNDPAAHLAQERREADLRSVGWAFARLGWDDLDDPAILGGRIRSAIAELDPVA</sequence>
<dbReference type="Gene3D" id="3.40.960.10">
    <property type="entry name" value="VSR Endonuclease"/>
    <property type="match status" value="1"/>
</dbReference>
<accession>A0A852X645</accession>
<dbReference type="RefSeq" id="WP_179461306.1">
    <property type="nucleotide sequence ID" value="NZ_JACBZX010000001.1"/>
</dbReference>
<protein>
    <recommendedName>
        <fullName evidence="3">Transcriptional regulator, AbiEi antitoxin, Type IV TA system</fullName>
    </recommendedName>
</protein>
<proteinExistence type="predicted"/>
<name>A0A852X645_9MICO</name>
<evidence type="ECO:0000313" key="2">
    <source>
        <dbReference type="Proteomes" id="UP000592181"/>
    </source>
</evidence>
<gene>
    <name evidence="1" type="ORF">BJY28_000143</name>
</gene>